<comment type="similarity">
    <text evidence="4">Belongs to the class I-like SAM-binding methyltransferase superfamily. Cation-dependent O-methyltransferase family.</text>
</comment>
<evidence type="ECO:0000313" key="5">
    <source>
        <dbReference type="EMBL" id="TDT68642.1"/>
    </source>
</evidence>
<dbReference type="AlphaFoldDB" id="A0AA46DXS1"/>
<dbReference type="InterPro" id="IPR043675">
    <property type="entry name" value="TrmR_methyltr"/>
</dbReference>
<dbReference type="Proteomes" id="UP000294678">
    <property type="component" value="Unassembled WGS sequence"/>
</dbReference>
<protein>
    <recommendedName>
        <fullName evidence="4">tRNA 5-hydroxyuridine methyltransferase</fullName>
        <ecNumber evidence="4">2.1.1.-</ecNumber>
    </recommendedName>
    <alternativeName>
        <fullName evidence="4">ho5U methyltransferase</fullName>
    </alternativeName>
</protein>
<evidence type="ECO:0000313" key="6">
    <source>
        <dbReference type="Proteomes" id="UP000294678"/>
    </source>
</evidence>
<keyword evidence="4" id="KW-0819">tRNA processing</keyword>
<feature type="binding site" evidence="4">
    <location>
        <position position="131"/>
    </location>
    <ligand>
        <name>Mg(2+)</name>
        <dbReference type="ChEBI" id="CHEBI:18420"/>
    </ligand>
</feature>
<reference evidence="5 6" key="1">
    <citation type="submission" date="2019-03" db="EMBL/GenBank/DDBJ databases">
        <title>Genomic Encyclopedia of Type Strains, Phase IV (KMG-IV): sequencing the most valuable type-strain genomes for metagenomic binning, comparative biology and taxonomic classification.</title>
        <authorList>
            <person name="Goeker M."/>
        </authorList>
    </citation>
    <scope>NUCLEOTIDE SEQUENCE [LARGE SCALE GENOMIC DNA]</scope>
    <source>
        <strain evidence="5 6">DSM 100055</strain>
    </source>
</reference>
<keyword evidence="6" id="KW-1185">Reference proteome</keyword>
<evidence type="ECO:0000256" key="1">
    <source>
        <dbReference type="ARBA" id="ARBA00022603"/>
    </source>
</evidence>
<evidence type="ECO:0000256" key="4">
    <source>
        <dbReference type="HAMAP-Rule" id="MF_02217"/>
    </source>
</evidence>
<feature type="binding site" evidence="4">
    <location>
        <position position="157"/>
    </location>
    <ligand>
        <name>Mg(2+)</name>
        <dbReference type="ChEBI" id="CHEBI:18420"/>
    </ligand>
</feature>
<keyword evidence="2 4" id="KW-0808">Transferase</keyword>
<name>A0AA46DXS1_9FUSO</name>
<feature type="binding site" evidence="4">
    <location>
        <position position="158"/>
    </location>
    <ligand>
        <name>Mg(2+)</name>
        <dbReference type="ChEBI" id="CHEBI:18420"/>
    </ligand>
</feature>
<keyword evidence="1 4" id="KW-0489">Methyltransferase</keyword>
<proteinExistence type="inferred from homology"/>
<dbReference type="EC" id="2.1.1.-" evidence="4"/>
<feature type="binding site" evidence="4">
    <location>
        <position position="38"/>
    </location>
    <ligand>
        <name>S-adenosyl-L-methionine</name>
        <dbReference type="ChEBI" id="CHEBI:59789"/>
    </ligand>
</feature>
<dbReference type="HAMAP" id="MF_02217">
    <property type="entry name" value="TrmR_methyltr"/>
    <property type="match status" value="1"/>
</dbReference>
<evidence type="ECO:0000256" key="2">
    <source>
        <dbReference type="ARBA" id="ARBA00022679"/>
    </source>
</evidence>
<dbReference type="CDD" id="cd02440">
    <property type="entry name" value="AdoMet_MTases"/>
    <property type="match status" value="1"/>
</dbReference>
<dbReference type="PROSITE" id="PS51682">
    <property type="entry name" value="SAM_OMT_I"/>
    <property type="match status" value="1"/>
</dbReference>
<dbReference type="GO" id="GO:0030488">
    <property type="term" value="P:tRNA methylation"/>
    <property type="evidence" value="ECO:0007669"/>
    <property type="project" value="UniProtKB-UniRule"/>
</dbReference>
<feature type="binding site" evidence="4">
    <location>
        <position position="68"/>
    </location>
    <ligand>
        <name>S-adenosyl-L-methionine</name>
        <dbReference type="ChEBI" id="CHEBI:59789"/>
    </ligand>
</feature>
<comment type="function">
    <text evidence="4">Catalyzes the methylation of 5-hydroxyuridine (ho5U) to form 5-methoxyuridine (mo5U) at position 34 in tRNAs.</text>
</comment>
<gene>
    <name evidence="4" type="primary">trmR</name>
    <name evidence="5" type="ORF">EV215_1709</name>
</gene>
<dbReference type="InterPro" id="IPR002935">
    <property type="entry name" value="SAM_O-MeTrfase"/>
</dbReference>
<feature type="binding site" evidence="4">
    <location>
        <begin position="113"/>
        <end position="114"/>
    </location>
    <ligand>
        <name>S-adenosyl-L-methionine</name>
        <dbReference type="ChEBI" id="CHEBI:59789"/>
    </ligand>
</feature>
<feature type="binding site" evidence="4">
    <location>
        <position position="131"/>
    </location>
    <ligand>
        <name>S-adenosyl-L-methionine</name>
        <dbReference type="ChEBI" id="CHEBI:59789"/>
    </ligand>
</feature>
<dbReference type="InterPro" id="IPR029063">
    <property type="entry name" value="SAM-dependent_MTases_sf"/>
</dbReference>
<comment type="caution">
    <text evidence="5">The sequence shown here is derived from an EMBL/GenBank/DDBJ whole genome shotgun (WGS) entry which is preliminary data.</text>
</comment>
<keyword evidence="3 4" id="KW-0949">S-adenosyl-L-methionine</keyword>
<feature type="binding site" evidence="4">
    <location>
        <position position="86"/>
    </location>
    <ligand>
        <name>S-adenosyl-L-methionine</name>
        <dbReference type="ChEBI" id="CHEBI:59789"/>
    </ligand>
</feature>
<accession>A0AA46DXS1</accession>
<dbReference type="GO" id="GO:0000287">
    <property type="term" value="F:magnesium ion binding"/>
    <property type="evidence" value="ECO:0007669"/>
    <property type="project" value="UniProtKB-UniRule"/>
</dbReference>
<dbReference type="EMBL" id="SOBG01000007">
    <property type="protein sequence ID" value="TDT68642.1"/>
    <property type="molecule type" value="Genomic_DNA"/>
</dbReference>
<dbReference type="PANTHER" id="PTHR10509:SF14">
    <property type="entry name" value="CAFFEOYL-COA O-METHYLTRANSFERASE 3-RELATED"/>
    <property type="match status" value="1"/>
</dbReference>
<dbReference type="RefSeq" id="WP_134113573.1">
    <property type="nucleotide sequence ID" value="NZ_SOBG01000007.1"/>
</dbReference>
<comment type="subunit">
    <text evidence="4">Homodimer.</text>
</comment>
<dbReference type="GO" id="GO:0008171">
    <property type="term" value="F:O-methyltransferase activity"/>
    <property type="evidence" value="ECO:0007669"/>
    <property type="project" value="InterPro"/>
</dbReference>
<dbReference type="GO" id="GO:0008757">
    <property type="term" value="F:S-adenosylmethionine-dependent methyltransferase activity"/>
    <property type="evidence" value="ECO:0007669"/>
    <property type="project" value="TreeGrafter"/>
</dbReference>
<comment type="catalytic activity">
    <reaction evidence="4">
        <text>5-hydroxyuridine(34) in tRNA + S-adenosyl-L-methionine = 5-methoxyuridine(34) in tRNA + S-adenosyl-L-homocysteine + H(+)</text>
        <dbReference type="Rhea" id="RHEA:60524"/>
        <dbReference type="Rhea" id="RHEA-COMP:13381"/>
        <dbReference type="Rhea" id="RHEA-COMP:15591"/>
        <dbReference type="ChEBI" id="CHEBI:15378"/>
        <dbReference type="ChEBI" id="CHEBI:57856"/>
        <dbReference type="ChEBI" id="CHEBI:59789"/>
        <dbReference type="ChEBI" id="CHEBI:136877"/>
        <dbReference type="ChEBI" id="CHEBI:143860"/>
    </reaction>
</comment>
<evidence type="ECO:0000256" key="3">
    <source>
        <dbReference type="ARBA" id="ARBA00022691"/>
    </source>
</evidence>
<dbReference type="SUPFAM" id="SSF53335">
    <property type="entry name" value="S-adenosyl-L-methionine-dependent methyltransferases"/>
    <property type="match status" value="1"/>
</dbReference>
<keyword evidence="4" id="KW-0460">Magnesium</keyword>
<dbReference type="Gene3D" id="3.40.50.150">
    <property type="entry name" value="Vaccinia Virus protein VP39"/>
    <property type="match status" value="1"/>
</dbReference>
<sequence>MLEELKQANDYIYSKLNEKNTFFLELEEYAEKYNIPIITKEVKEFLRFLLSTNKYQNILEIGSAIGYSTLIMSKTLNDNCHITTLEIDKERYDIAKSNFKKSNNNNIDILLGDALDIIPTLNKKYDFIFIDAAKGQYQNFFNTSYNLLNENGLIFIDNIMFRGYLYKEYPKRFKTIVKKLDNFIDYLYQNHDFTLLPFGDGIGLVKK</sequence>
<dbReference type="GO" id="GO:0016300">
    <property type="term" value="F:tRNA (uridine) methyltransferase activity"/>
    <property type="evidence" value="ECO:0007669"/>
    <property type="project" value="UniProtKB-UniRule"/>
</dbReference>
<keyword evidence="4" id="KW-0479">Metal-binding</keyword>
<dbReference type="Pfam" id="PF01596">
    <property type="entry name" value="Methyltransf_3"/>
    <property type="match status" value="1"/>
</dbReference>
<dbReference type="PANTHER" id="PTHR10509">
    <property type="entry name" value="O-METHYLTRANSFERASE-RELATED"/>
    <property type="match status" value="1"/>
</dbReference>
<organism evidence="5 6">
    <name type="scientific">Hypnocyclicus thermotrophus</name>
    <dbReference type="NCBI Taxonomy" id="1627895"/>
    <lineage>
        <taxon>Bacteria</taxon>
        <taxon>Fusobacteriati</taxon>
        <taxon>Fusobacteriota</taxon>
        <taxon>Fusobacteriia</taxon>
        <taxon>Fusobacteriales</taxon>
        <taxon>Fusobacteriaceae</taxon>
        <taxon>Hypnocyclicus</taxon>
    </lineage>
</organism>
<dbReference type="InterPro" id="IPR050362">
    <property type="entry name" value="Cation-dep_OMT"/>
</dbReference>